<dbReference type="OrthoDB" id="120613at2759"/>
<protein>
    <submittedName>
        <fullName evidence="9">Chitin binding protein</fullName>
    </submittedName>
</protein>
<dbReference type="InterPro" id="IPR004302">
    <property type="entry name" value="Cellulose/chitin-bd_N"/>
</dbReference>
<evidence type="ECO:0000313" key="9">
    <source>
        <dbReference type="EMBL" id="KAF4306126.1"/>
    </source>
</evidence>
<evidence type="ECO:0000256" key="5">
    <source>
        <dbReference type="ARBA" id="ARBA00023180"/>
    </source>
</evidence>
<comment type="cofactor">
    <cofactor evidence="1">
        <name>Cu(2+)</name>
        <dbReference type="ChEBI" id="CHEBI:29036"/>
    </cofactor>
</comment>
<keyword evidence="5" id="KW-0325">Glycoprotein</keyword>
<evidence type="ECO:0000256" key="2">
    <source>
        <dbReference type="ARBA" id="ARBA00022723"/>
    </source>
</evidence>
<feature type="domain" description="Chitin-binding type-4" evidence="8">
    <location>
        <begin position="19"/>
        <end position="188"/>
    </location>
</feature>
<evidence type="ECO:0000313" key="10">
    <source>
        <dbReference type="Proteomes" id="UP000572817"/>
    </source>
</evidence>
<evidence type="ECO:0000259" key="8">
    <source>
        <dbReference type="Pfam" id="PF03067"/>
    </source>
</evidence>
<accession>A0A8H4IRF9</accession>
<evidence type="ECO:0000256" key="4">
    <source>
        <dbReference type="ARBA" id="ARBA00023157"/>
    </source>
</evidence>
<dbReference type="GO" id="GO:0046872">
    <property type="term" value="F:metal ion binding"/>
    <property type="evidence" value="ECO:0007669"/>
    <property type="project" value="UniProtKB-KW"/>
</dbReference>
<feature type="chain" id="PRO_5034126938" evidence="7">
    <location>
        <begin position="19"/>
        <end position="323"/>
    </location>
</feature>
<keyword evidence="7" id="KW-0732">Signal</keyword>
<evidence type="ECO:0000256" key="6">
    <source>
        <dbReference type="ARBA" id="ARBA00034311"/>
    </source>
</evidence>
<dbReference type="EMBL" id="WWBZ02000033">
    <property type="protein sequence ID" value="KAF4306126.1"/>
    <property type="molecule type" value="Genomic_DNA"/>
</dbReference>
<keyword evidence="3" id="KW-0186">Copper</keyword>
<dbReference type="PANTHER" id="PTHR36575:SF2">
    <property type="entry name" value="CHITIN-BINDING TYPE-4 DOMAIN-CONTAINING PROTEIN-RELATED"/>
    <property type="match status" value="1"/>
</dbReference>
<evidence type="ECO:0000256" key="3">
    <source>
        <dbReference type="ARBA" id="ARBA00023008"/>
    </source>
</evidence>
<evidence type="ECO:0000256" key="1">
    <source>
        <dbReference type="ARBA" id="ARBA00001973"/>
    </source>
</evidence>
<proteinExistence type="inferred from homology"/>
<reference evidence="9" key="1">
    <citation type="submission" date="2020-04" db="EMBL/GenBank/DDBJ databases">
        <title>Genome Assembly and Annotation of Botryosphaeria dothidea sdau 11-99, a Latent Pathogen of Apple Fruit Ring Rot in China.</title>
        <authorList>
            <person name="Yu C."/>
            <person name="Diao Y."/>
            <person name="Lu Q."/>
            <person name="Zhao J."/>
            <person name="Cui S."/>
            <person name="Peng C."/>
            <person name="He B."/>
            <person name="Liu H."/>
        </authorList>
    </citation>
    <scope>NUCLEOTIDE SEQUENCE [LARGE SCALE GENOMIC DNA]</scope>
    <source>
        <strain evidence="9">Sdau11-99</strain>
    </source>
</reference>
<dbReference type="InterPro" id="IPR052282">
    <property type="entry name" value="Starch-active_LPMO"/>
</dbReference>
<comment type="similarity">
    <text evidence="6">Belongs to the polysaccharide monooxygenase AA13 family.</text>
</comment>
<evidence type="ECO:0000256" key="7">
    <source>
        <dbReference type="SAM" id="SignalP"/>
    </source>
</evidence>
<dbReference type="AlphaFoldDB" id="A0A8H4IRF9"/>
<dbReference type="PANTHER" id="PTHR36575">
    <property type="entry name" value="BINDING PROTEIN, PUTATIVE (AFU_ORTHOLOGUE AFUA_1G14430)-RELATED"/>
    <property type="match status" value="1"/>
</dbReference>
<feature type="signal peptide" evidence="7">
    <location>
        <begin position="1"/>
        <end position="18"/>
    </location>
</feature>
<keyword evidence="10" id="KW-1185">Reference proteome</keyword>
<keyword evidence="2" id="KW-0479">Metal-binding</keyword>
<dbReference type="Proteomes" id="UP000572817">
    <property type="component" value="Unassembled WGS sequence"/>
</dbReference>
<dbReference type="Pfam" id="PF03067">
    <property type="entry name" value="LPMO_10"/>
    <property type="match status" value="1"/>
</dbReference>
<keyword evidence="4" id="KW-1015">Disulfide bond</keyword>
<sequence length="323" mass="33326">MSAKYIAALPVLASVVAGHGFVTSPTPRMPGDAMAAACGQQVYNNQKSDNYGNVQGELQVASSQSDYDAAKCDIWLCKGYKFDDNKDNVQTFKLGETVPFKVDVRAPHTGTANVSIVETSSNSIVGSVLKHWDEYASTATGVKSTDTSFDITIPEDLGGKCTTAGECVIQWWWDARSIDQTYESCVDFTVGGSSSGSSGSTASSSSAAVSSAASTPTTVAAAAVESSTLATSVVASATPATTPAATAASGGLAAELAAAFPSSVLTMELPTTPTATSGVVPDQSLPQGTTVQDLIDWFTYLAQNLVSGSNQKRHARDVAPAHR</sequence>
<organism evidence="9 10">
    <name type="scientific">Botryosphaeria dothidea</name>
    <dbReference type="NCBI Taxonomy" id="55169"/>
    <lineage>
        <taxon>Eukaryota</taxon>
        <taxon>Fungi</taxon>
        <taxon>Dikarya</taxon>
        <taxon>Ascomycota</taxon>
        <taxon>Pezizomycotina</taxon>
        <taxon>Dothideomycetes</taxon>
        <taxon>Dothideomycetes incertae sedis</taxon>
        <taxon>Botryosphaeriales</taxon>
        <taxon>Botryosphaeriaceae</taxon>
        <taxon>Botryosphaeria</taxon>
    </lineage>
</organism>
<dbReference type="Gene3D" id="2.70.50.70">
    <property type="match status" value="1"/>
</dbReference>
<name>A0A8H4IRF9_9PEZI</name>
<comment type="caution">
    <text evidence="9">The sequence shown here is derived from an EMBL/GenBank/DDBJ whole genome shotgun (WGS) entry which is preliminary data.</text>
</comment>
<gene>
    <name evidence="9" type="ORF">GTA08_BOTSDO05523</name>
</gene>